<comment type="caution">
    <text evidence="1">The sequence shown here is derived from an EMBL/GenBank/DDBJ whole genome shotgun (WGS) entry which is preliminary data.</text>
</comment>
<evidence type="ECO:0000313" key="2">
    <source>
        <dbReference type="Proteomes" id="UP000018888"/>
    </source>
</evidence>
<evidence type="ECO:0000313" key="1">
    <source>
        <dbReference type="EMBL" id="POG74178.1"/>
    </source>
</evidence>
<name>A0A2P4Q9B1_RHIID</name>
<proteinExistence type="predicted"/>
<dbReference type="AlphaFoldDB" id="A0A2P4Q9B1"/>
<gene>
    <name evidence="1" type="ORF">GLOIN_2v1578410</name>
</gene>
<accession>A0A2P4Q9B1</accession>
<dbReference type="EMBL" id="AUPC02000074">
    <property type="protein sequence ID" value="POG74178.1"/>
    <property type="molecule type" value="Genomic_DNA"/>
</dbReference>
<reference evidence="1 2" key="2">
    <citation type="journal article" date="2018" name="New Phytol.">
        <title>High intraspecific genome diversity in the model arbuscular mycorrhizal symbiont Rhizophagus irregularis.</title>
        <authorList>
            <person name="Chen E.C.H."/>
            <person name="Morin E."/>
            <person name="Beaudet D."/>
            <person name="Noel J."/>
            <person name="Yildirir G."/>
            <person name="Ndikumana S."/>
            <person name="Charron P."/>
            <person name="St-Onge C."/>
            <person name="Giorgi J."/>
            <person name="Kruger M."/>
            <person name="Marton T."/>
            <person name="Ropars J."/>
            <person name="Grigoriev I.V."/>
            <person name="Hainaut M."/>
            <person name="Henrissat B."/>
            <person name="Roux C."/>
            <person name="Martin F."/>
            <person name="Corradi N."/>
        </authorList>
    </citation>
    <scope>NUCLEOTIDE SEQUENCE [LARGE SCALE GENOMIC DNA]</scope>
    <source>
        <strain evidence="1 2">DAOM 197198</strain>
    </source>
</reference>
<protein>
    <submittedName>
        <fullName evidence="1">Uncharacterized protein</fullName>
    </submittedName>
</protein>
<keyword evidence="2" id="KW-1185">Reference proteome</keyword>
<organism evidence="1 2">
    <name type="scientific">Rhizophagus irregularis (strain DAOM 181602 / DAOM 197198 / MUCL 43194)</name>
    <name type="common">Arbuscular mycorrhizal fungus</name>
    <name type="synonym">Glomus intraradices</name>
    <dbReference type="NCBI Taxonomy" id="747089"/>
    <lineage>
        <taxon>Eukaryota</taxon>
        <taxon>Fungi</taxon>
        <taxon>Fungi incertae sedis</taxon>
        <taxon>Mucoromycota</taxon>
        <taxon>Glomeromycotina</taxon>
        <taxon>Glomeromycetes</taxon>
        <taxon>Glomerales</taxon>
        <taxon>Glomeraceae</taxon>
        <taxon>Rhizophagus</taxon>
    </lineage>
</organism>
<reference evidence="1 2" key="1">
    <citation type="journal article" date="2013" name="Proc. Natl. Acad. Sci. U.S.A.">
        <title>Genome of an arbuscular mycorrhizal fungus provides insight into the oldest plant symbiosis.</title>
        <authorList>
            <person name="Tisserant E."/>
            <person name="Malbreil M."/>
            <person name="Kuo A."/>
            <person name="Kohler A."/>
            <person name="Symeonidi A."/>
            <person name="Balestrini R."/>
            <person name="Charron P."/>
            <person name="Duensing N."/>
            <person name="Frei Dit Frey N."/>
            <person name="Gianinazzi-Pearson V."/>
            <person name="Gilbert L.B."/>
            <person name="Handa Y."/>
            <person name="Herr J.R."/>
            <person name="Hijri M."/>
            <person name="Koul R."/>
            <person name="Kawaguchi M."/>
            <person name="Krajinski F."/>
            <person name="Lammers P.J."/>
            <person name="Masclaux F.G."/>
            <person name="Murat C."/>
            <person name="Morin E."/>
            <person name="Ndikumana S."/>
            <person name="Pagni M."/>
            <person name="Petitpierre D."/>
            <person name="Requena N."/>
            <person name="Rosikiewicz P."/>
            <person name="Riley R."/>
            <person name="Saito K."/>
            <person name="San Clemente H."/>
            <person name="Shapiro H."/>
            <person name="van Tuinen D."/>
            <person name="Becard G."/>
            <person name="Bonfante P."/>
            <person name="Paszkowski U."/>
            <person name="Shachar-Hill Y.Y."/>
            <person name="Tuskan G.A."/>
            <person name="Young P.W."/>
            <person name="Sanders I.R."/>
            <person name="Henrissat B."/>
            <person name="Rensing S.A."/>
            <person name="Grigoriev I.V."/>
            <person name="Corradi N."/>
            <person name="Roux C."/>
            <person name="Martin F."/>
        </authorList>
    </citation>
    <scope>NUCLEOTIDE SEQUENCE [LARGE SCALE GENOMIC DNA]</scope>
    <source>
        <strain evidence="1 2">DAOM 197198</strain>
    </source>
</reference>
<dbReference type="Proteomes" id="UP000018888">
    <property type="component" value="Unassembled WGS sequence"/>
</dbReference>
<sequence>MYRPSRTTRFLAVHLLFTIAEQCTLKSLTLNRSPTYSMDQPKDDGRVLMSFLCFIETLCFAYRTLEWMNHQRFLENH</sequence>